<dbReference type="InterPro" id="IPR012337">
    <property type="entry name" value="RNaseH-like_sf"/>
</dbReference>
<dbReference type="Gene3D" id="3.30.420.10">
    <property type="entry name" value="Ribonuclease H-like superfamily/Ribonuclease H"/>
    <property type="match status" value="1"/>
</dbReference>
<dbReference type="GO" id="GO:0043137">
    <property type="term" value="P:DNA replication, removal of RNA primer"/>
    <property type="evidence" value="ECO:0007669"/>
    <property type="project" value="TreeGrafter"/>
</dbReference>
<feature type="binding site" evidence="14 15">
    <location>
        <position position="94"/>
    </location>
    <ligand>
        <name>a divalent metal cation</name>
        <dbReference type="ChEBI" id="CHEBI:60240"/>
    </ligand>
</feature>
<evidence type="ECO:0000256" key="2">
    <source>
        <dbReference type="ARBA" id="ARBA00001946"/>
    </source>
</evidence>
<evidence type="ECO:0000256" key="11">
    <source>
        <dbReference type="ARBA" id="ARBA00022759"/>
    </source>
</evidence>
<dbReference type="GO" id="GO:0005737">
    <property type="term" value="C:cytoplasm"/>
    <property type="evidence" value="ECO:0007669"/>
    <property type="project" value="UniProtKB-SubCell"/>
</dbReference>
<dbReference type="InterPro" id="IPR004641">
    <property type="entry name" value="RNase_HIII"/>
</dbReference>
<feature type="binding site" evidence="14 15">
    <location>
        <position position="196"/>
    </location>
    <ligand>
        <name>a divalent metal cation</name>
        <dbReference type="ChEBI" id="CHEBI:60240"/>
    </ligand>
</feature>
<protein>
    <recommendedName>
        <fullName evidence="7 14">Ribonuclease HIII</fullName>
        <shortName evidence="14">RNase HIII</shortName>
        <ecNumber evidence="6 14">3.1.26.4</ecNumber>
    </recommendedName>
</protein>
<dbReference type="PIRSF" id="PIRSF037748">
    <property type="entry name" value="RnhC"/>
    <property type="match status" value="1"/>
</dbReference>
<evidence type="ECO:0000313" key="17">
    <source>
        <dbReference type="EMBL" id="KRL95225.1"/>
    </source>
</evidence>
<comment type="cofactor">
    <cofactor evidence="14 15">
        <name>Mn(2+)</name>
        <dbReference type="ChEBI" id="CHEBI:29035"/>
    </cofactor>
    <cofactor evidence="14 15">
        <name>Mg(2+)</name>
        <dbReference type="ChEBI" id="CHEBI:18420"/>
    </cofactor>
    <text evidence="14 15">Manganese or magnesium. Binds 1 divalent metal ion per monomer in the absence of substrate. May bind a second metal ion after substrate binding.</text>
</comment>
<dbReference type="PANTHER" id="PTHR10954:SF23">
    <property type="entry name" value="RIBONUCLEASE"/>
    <property type="match status" value="1"/>
</dbReference>
<evidence type="ECO:0000256" key="15">
    <source>
        <dbReference type="PROSITE-ProRule" id="PRU01319"/>
    </source>
</evidence>
<keyword evidence="9 14" id="KW-0540">Nuclease</keyword>
<organism evidence="17 18">
    <name type="scientific">Limosilactobacillus equigenerosi DSM 18793 = JCM 14505</name>
    <dbReference type="NCBI Taxonomy" id="1423742"/>
    <lineage>
        <taxon>Bacteria</taxon>
        <taxon>Bacillati</taxon>
        <taxon>Bacillota</taxon>
        <taxon>Bacilli</taxon>
        <taxon>Lactobacillales</taxon>
        <taxon>Lactobacillaceae</taxon>
        <taxon>Limosilactobacillus</taxon>
    </lineage>
</organism>
<dbReference type="OrthoDB" id="9777935at2"/>
<feature type="domain" description="RNase H type-2" evidence="16">
    <location>
        <begin position="87"/>
        <end position="300"/>
    </location>
</feature>
<dbReference type="CDD" id="cd06590">
    <property type="entry name" value="RNase_HII_bacteria_HIII_like"/>
    <property type="match status" value="1"/>
</dbReference>
<comment type="caution">
    <text evidence="17">The sequence shown here is derived from an EMBL/GenBank/DDBJ whole genome shotgun (WGS) entry which is preliminary data.</text>
</comment>
<dbReference type="AlphaFoldDB" id="A0A0R1UPV0"/>
<dbReference type="PROSITE" id="PS51975">
    <property type="entry name" value="RNASE_H_2"/>
    <property type="match status" value="1"/>
</dbReference>
<proteinExistence type="inferred from homology"/>
<dbReference type="RefSeq" id="WP_056995420.1">
    <property type="nucleotide sequence ID" value="NZ_AZGC01000020.1"/>
</dbReference>
<evidence type="ECO:0000313" key="18">
    <source>
        <dbReference type="Proteomes" id="UP000051084"/>
    </source>
</evidence>
<dbReference type="Proteomes" id="UP000051084">
    <property type="component" value="Unassembled WGS sequence"/>
</dbReference>
<evidence type="ECO:0000256" key="1">
    <source>
        <dbReference type="ARBA" id="ARBA00000077"/>
    </source>
</evidence>
<evidence type="ECO:0000256" key="8">
    <source>
        <dbReference type="ARBA" id="ARBA00022490"/>
    </source>
</evidence>
<evidence type="ECO:0000256" key="12">
    <source>
        <dbReference type="ARBA" id="ARBA00022801"/>
    </source>
</evidence>
<evidence type="ECO:0000256" key="13">
    <source>
        <dbReference type="ARBA" id="ARBA00022842"/>
    </source>
</evidence>
<keyword evidence="18" id="KW-1185">Reference proteome</keyword>
<dbReference type="EC" id="3.1.26.4" evidence="6 14"/>
<evidence type="ECO:0000256" key="14">
    <source>
        <dbReference type="HAMAP-Rule" id="MF_00053"/>
    </source>
</evidence>
<keyword evidence="12 14" id="KW-0378">Hydrolase</keyword>
<dbReference type="Gene3D" id="3.30.310.10">
    <property type="entry name" value="TATA-Binding Protein"/>
    <property type="match status" value="1"/>
</dbReference>
<sequence length="301" mass="33074">MNVVLQVDATTFNHIQNTYPNNATCPPGASFHAKLKGVTVIGYTKSRKVMFQGQLAQQEAARWGAVSQPTQKNAAPKNGLPADFATWSVLGSDEVNAGSYFGPLTTAAVYVDHDQVATLQALGVQDSKKLTDPQIIKLAEQIIKLCPYTVLNLMPTQYNERMQRYNQAQLKALCHNLVLTKTLAKLSTPPQAILIDQFVQRATYYRYVGNQAEVAREHVYFQTKAETAHVAVAAASIVARYYSLQAMDELSQQAGLTLPIGAGHAVDVVAARLLERGQDLSQFAKVHFGNTKKAHAIYQQR</sequence>
<dbReference type="GO" id="GO:0003723">
    <property type="term" value="F:RNA binding"/>
    <property type="evidence" value="ECO:0007669"/>
    <property type="project" value="UniProtKB-UniRule"/>
</dbReference>
<keyword evidence="8 14" id="KW-0963">Cytoplasm</keyword>
<dbReference type="InterPro" id="IPR024567">
    <property type="entry name" value="RNase_HII/HIII_dom"/>
</dbReference>
<dbReference type="SUPFAM" id="SSF53098">
    <property type="entry name" value="Ribonuclease H-like"/>
    <property type="match status" value="1"/>
</dbReference>
<gene>
    <name evidence="14" type="primary">rnhC</name>
    <name evidence="17" type="ORF">FC21_GL000813</name>
</gene>
<keyword evidence="13 14" id="KW-0460">Magnesium</keyword>
<dbReference type="HAMAP" id="MF_00053">
    <property type="entry name" value="RNase_HIII"/>
    <property type="match status" value="1"/>
</dbReference>
<dbReference type="GO" id="GO:0004523">
    <property type="term" value="F:RNA-DNA hybrid ribonuclease activity"/>
    <property type="evidence" value="ECO:0007669"/>
    <property type="project" value="UniProtKB-UniRule"/>
</dbReference>
<dbReference type="InterPro" id="IPR012295">
    <property type="entry name" value="TBP_dom_sf"/>
</dbReference>
<comment type="cofactor">
    <cofactor evidence="2">
        <name>Mg(2+)</name>
        <dbReference type="ChEBI" id="CHEBI:18420"/>
    </cofactor>
</comment>
<dbReference type="InterPro" id="IPR001352">
    <property type="entry name" value="RNase_HII/HIII"/>
</dbReference>
<evidence type="ECO:0000256" key="7">
    <source>
        <dbReference type="ARBA" id="ARBA00021407"/>
    </source>
</evidence>
<dbReference type="GO" id="GO:0000287">
    <property type="term" value="F:magnesium ion binding"/>
    <property type="evidence" value="ECO:0007669"/>
    <property type="project" value="UniProtKB-UniRule"/>
</dbReference>
<evidence type="ECO:0000256" key="3">
    <source>
        <dbReference type="ARBA" id="ARBA00004065"/>
    </source>
</evidence>
<keyword evidence="11 14" id="KW-0255">Endonuclease</keyword>
<dbReference type="PATRIC" id="fig|1423742.4.peg.847"/>
<comment type="similarity">
    <text evidence="5 14">Belongs to the RNase HII family. RnhC subfamily.</text>
</comment>
<evidence type="ECO:0000256" key="5">
    <source>
        <dbReference type="ARBA" id="ARBA00008378"/>
    </source>
</evidence>
<dbReference type="EMBL" id="AZGC01000020">
    <property type="protein sequence ID" value="KRL95225.1"/>
    <property type="molecule type" value="Genomic_DNA"/>
</dbReference>
<comment type="catalytic activity">
    <reaction evidence="1 14 15">
        <text>Endonucleolytic cleavage to 5'-phosphomonoester.</text>
        <dbReference type="EC" id="3.1.26.4"/>
    </reaction>
</comment>
<accession>A0A0R1UPV0</accession>
<dbReference type="PANTHER" id="PTHR10954">
    <property type="entry name" value="RIBONUCLEASE H2 SUBUNIT A"/>
    <property type="match status" value="1"/>
</dbReference>
<dbReference type="InterPro" id="IPR024568">
    <property type="entry name" value="RNase_HIII_N"/>
</dbReference>
<comment type="function">
    <text evidence="3 14">Endonuclease that specifically degrades the RNA of RNA-DNA hybrids.</text>
</comment>
<evidence type="ECO:0000256" key="6">
    <source>
        <dbReference type="ARBA" id="ARBA00012180"/>
    </source>
</evidence>
<evidence type="ECO:0000256" key="4">
    <source>
        <dbReference type="ARBA" id="ARBA00004496"/>
    </source>
</evidence>
<dbReference type="CDD" id="cd14796">
    <property type="entry name" value="RNAse_HIII_N"/>
    <property type="match status" value="1"/>
</dbReference>
<reference evidence="17 18" key="1">
    <citation type="journal article" date="2015" name="Genome Announc.">
        <title>Expanding the biotechnology potential of lactobacilli through comparative genomics of 213 strains and associated genera.</title>
        <authorList>
            <person name="Sun Z."/>
            <person name="Harris H.M."/>
            <person name="McCann A."/>
            <person name="Guo C."/>
            <person name="Argimon S."/>
            <person name="Zhang W."/>
            <person name="Yang X."/>
            <person name="Jeffery I.B."/>
            <person name="Cooney J.C."/>
            <person name="Kagawa T.F."/>
            <person name="Liu W."/>
            <person name="Song Y."/>
            <person name="Salvetti E."/>
            <person name="Wrobel A."/>
            <person name="Rasinkangas P."/>
            <person name="Parkhill J."/>
            <person name="Rea M.C."/>
            <person name="O'Sullivan O."/>
            <person name="Ritari J."/>
            <person name="Douillard F.P."/>
            <person name="Paul Ross R."/>
            <person name="Yang R."/>
            <person name="Briner A.E."/>
            <person name="Felis G.E."/>
            <person name="de Vos W.M."/>
            <person name="Barrangou R."/>
            <person name="Klaenhammer T.R."/>
            <person name="Caufield P.W."/>
            <person name="Cui Y."/>
            <person name="Zhang H."/>
            <person name="O'Toole P.W."/>
        </authorList>
    </citation>
    <scope>NUCLEOTIDE SEQUENCE [LARGE SCALE GENOMIC DNA]</scope>
    <source>
        <strain evidence="17 18">DSM 18793</strain>
    </source>
</reference>
<dbReference type="Pfam" id="PF11858">
    <property type="entry name" value="DUF3378"/>
    <property type="match status" value="1"/>
</dbReference>
<dbReference type="STRING" id="417373.GCA_001570685_00947"/>
<dbReference type="NCBIfam" id="TIGR00716">
    <property type="entry name" value="rnhC"/>
    <property type="match status" value="1"/>
</dbReference>
<evidence type="ECO:0000259" key="16">
    <source>
        <dbReference type="PROSITE" id="PS51975"/>
    </source>
</evidence>
<keyword evidence="10 14" id="KW-0479">Metal-binding</keyword>
<evidence type="ECO:0000256" key="9">
    <source>
        <dbReference type="ARBA" id="ARBA00022722"/>
    </source>
</evidence>
<feature type="binding site" evidence="14 15">
    <location>
        <position position="93"/>
    </location>
    <ligand>
        <name>a divalent metal cation</name>
        <dbReference type="ChEBI" id="CHEBI:60240"/>
    </ligand>
</feature>
<name>A0A0R1UPV0_9LACO</name>
<dbReference type="Pfam" id="PF01351">
    <property type="entry name" value="RNase_HII"/>
    <property type="match status" value="1"/>
</dbReference>
<dbReference type="GO" id="GO:0006298">
    <property type="term" value="P:mismatch repair"/>
    <property type="evidence" value="ECO:0007669"/>
    <property type="project" value="TreeGrafter"/>
</dbReference>
<evidence type="ECO:0000256" key="10">
    <source>
        <dbReference type="ARBA" id="ARBA00022723"/>
    </source>
</evidence>
<dbReference type="FunFam" id="3.30.420.10:FF:000047">
    <property type="entry name" value="Ribonuclease HIII"/>
    <property type="match status" value="1"/>
</dbReference>
<comment type="subcellular location">
    <subcellularLocation>
        <location evidence="4 14">Cytoplasm</location>
    </subcellularLocation>
</comment>
<dbReference type="InterPro" id="IPR036397">
    <property type="entry name" value="RNaseH_sf"/>
</dbReference>
<dbReference type="GO" id="GO:0032299">
    <property type="term" value="C:ribonuclease H2 complex"/>
    <property type="evidence" value="ECO:0007669"/>
    <property type="project" value="TreeGrafter"/>
</dbReference>